<dbReference type="OrthoDB" id="4571322at2"/>
<feature type="compositionally biased region" description="Basic and acidic residues" evidence="1">
    <location>
        <begin position="7"/>
        <end position="25"/>
    </location>
</feature>
<keyword evidence="3" id="KW-1185">Reference proteome</keyword>
<reference evidence="2 3" key="1">
    <citation type="submission" date="2018-06" db="EMBL/GenBank/DDBJ databases">
        <title>Genomic Encyclopedia of Type Strains, Phase IV (KMG-IV): sequencing the most valuable type-strain genomes for metagenomic binning, comparative biology and taxonomic classification.</title>
        <authorList>
            <person name="Goeker M."/>
        </authorList>
    </citation>
    <scope>NUCLEOTIDE SEQUENCE [LARGE SCALE GENOMIC DNA]</scope>
    <source>
        <strain evidence="2 3">DSM 44599</strain>
    </source>
</reference>
<name>A0A366DJ77_9NOCA</name>
<proteinExistence type="predicted"/>
<feature type="region of interest" description="Disordered" evidence="1">
    <location>
        <begin position="1"/>
        <end position="25"/>
    </location>
</feature>
<dbReference type="AlphaFoldDB" id="A0A366DJ77"/>
<evidence type="ECO:0000313" key="2">
    <source>
        <dbReference type="EMBL" id="RBO90142.1"/>
    </source>
</evidence>
<comment type="caution">
    <text evidence="2">The sequence shown here is derived from an EMBL/GenBank/DDBJ whole genome shotgun (WGS) entry which is preliminary data.</text>
</comment>
<dbReference type="RefSeq" id="WP_067510788.1">
    <property type="nucleotide sequence ID" value="NZ_QNRE01000006.1"/>
</dbReference>
<organism evidence="2 3">
    <name type="scientific">Nocardia puris</name>
    <dbReference type="NCBI Taxonomy" id="208602"/>
    <lineage>
        <taxon>Bacteria</taxon>
        <taxon>Bacillati</taxon>
        <taxon>Actinomycetota</taxon>
        <taxon>Actinomycetes</taxon>
        <taxon>Mycobacteriales</taxon>
        <taxon>Nocardiaceae</taxon>
        <taxon>Nocardia</taxon>
    </lineage>
</organism>
<dbReference type="EMBL" id="QNRE01000006">
    <property type="protein sequence ID" value="RBO90142.1"/>
    <property type="molecule type" value="Genomic_DNA"/>
</dbReference>
<sequence length="81" mass="8718">MTTAEQLRAEGEARGEARGRAEGEARGAARARAEMLIVLLAEKFGTLPNSAIERVHAADADRLRTWTLKILTASTLDEALA</sequence>
<protein>
    <recommendedName>
        <fullName evidence="4">DUF4351 domain-containing protein</fullName>
    </recommendedName>
</protein>
<dbReference type="Proteomes" id="UP000252586">
    <property type="component" value="Unassembled WGS sequence"/>
</dbReference>
<evidence type="ECO:0008006" key="4">
    <source>
        <dbReference type="Google" id="ProtNLM"/>
    </source>
</evidence>
<gene>
    <name evidence="2" type="ORF">DFR74_10626</name>
</gene>
<accession>A0A366DJ77</accession>
<dbReference type="STRING" id="1210090.GCA_001613185_04070"/>
<evidence type="ECO:0000313" key="3">
    <source>
        <dbReference type="Proteomes" id="UP000252586"/>
    </source>
</evidence>
<evidence type="ECO:0000256" key="1">
    <source>
        <dbReference type="SAM" id="MobiDB-lite"/>
    </source>
</evidence>